<dbReference type="Gene3D" id="3.30.1390.20">
    <property type="entry name" value="Ribosomal protein L30, ferredoxin-like fold domain"/>
    <property type="match status" value="1"/>
</dbReference>
<keyword evidence="3" id="KW-0687">Ribonucleoprotein</keyword>
<comment type="similarity">
    <text evidence="1">Belongs to the universal ribosomal protein uL30 family.</text>
</comment>
<organism evidence="3">
    <name type="scientific">mine drainage metagenome</name>
    <dbReference type="NCBI Taxonomy" id="410659"/>
    <lineage>
        <taxon>unclassified sequences</taxon>
        <taxon>metagenomes</taxon>
        <taxon>ecological metagenomes</taxon>
    </lineage>
</organism>
<evidence type="ECO:0000313" key="3">
    <source>
        <dbReference type="EMBL" id="EQD60013.1"/>
    </source>
</evidence>
<reference evidence="3" key="1">
    <citation type="submission" date="2013-08" db="EMBL/GenBank/DDBJ databases">
        <authorList>
            <person name="Mendez C."/>
            <person name="Richter M."/>
            <person name="Ferrer M."/>
            <person name="Sanchez J."/>
        </authorList>
    </citation>
    <scope>NUCLEOTIDE SEQUENCE</scope>
</reference>
<feature type="non-terminal residue" evidence="3">
    <location>
        <position position="91"/>
    </location>
</feature>
<dbReference type="InterPro" id="IPR016082">
    <property type="entry name" value="Ribosomal_uL30_ferredoxin-like"/>
</dbReference>
<dbReference type="InterPro" id="IPR036919">
    <property type="entry name" value="Ribo_uL30_ferredoxin-like_sf"/>
</dbReference>
<evidence type="ECO:0000259" key="2">
    <source>
        <dbReference type="Pfam" id="PF00327"/>
    </source>
</evidence>
<sequence length="91" mass="9932">MSWAVVRIRGSLHAQTPIVETLRLLHLTRANHVVILPERDGLKGMVHRVQGYVTYGPVKAETVKLLLTERGVTDDGSPVKADAIPPSLGVE</sequence>
<dbReference type="AlphaFoldDB" id="T1AU13"/>
<proteinExistence type="inferred from homology"/>
<name>T1AU13_9ZZZZ</name>
<dbReference type="Pfam" id="PF00327">
    <property type="entry name" value="Ribosomal_L30"/>
    <property type="match status" value="1"/>
</dbReference>
<comment type="caution">
    <text evidence="3">The sequence shown here is derived from an EMBL/GenBank/DDBJ whole genome shotgun (WGS) entry which is preliminary data.</text>
</comment>
<gene>
    <name evidence="3" type="ORF">B1B_07939</name>
</gene>
<protein>
    <submittedName>
        <fullName evidence="3">Ribosomal protein L30/L7E</fullName>
    </submittedName>
</protein>
<accession>T1AU13</accession>
<reference evidence="3" key="2">
    <citation type="journal article" date="2014" name="ISME J.">
        <title>Microbial stratification in low pH oxic and suboxic macroscopic growths along an acid mine drainage.</title>
        <authorList>
            <person name="Mendez-Garcia C."/>
            <person name="Mesa V."/>
            <person name="Sprenger R.R."/>
            <person name="Richter M."/>
            <person name="Diez M.S."/>
            <person name="Solano J."/>
            <person name="Bargiela R."/>
            <person name="Golyshina O.V."/>
            <person name="Manteca A."/>
            <person name="Ramos J.L."/>
            <person name="Gallego J.R."/>
            <person name="Llorente I."/>
            <person name="Martins Dos Santos V.A."/>
            <person name="Jensen O.N."/>
            <person name="Pelaez A.I."/>
            <person name="Sanchez J."/>
            <person name="Ferrer M."/>
        </authorList>
    </citation>
    <scope>NUCLEOTIDE SEQUENCE</scope>
</reference>
<dbReference type="EMBL" id="AUZY01005106">
    <property type="protein sequence ID" value="EQD60013.1"/>
    <property type="molecule type" value="Genomic_DNA"/>
</dbReference>
<evidence type="ECO:0000256" key="1">
    <source>
        <dbReference type="ARBA" id="ARBA00007594"/>
    </source>
</evidence>
<dbReference type="SUPFAM" id="SSF55129">
    <property type="entry name" value="Ribosomal protein L30p/L7e"/>
    <property type="match status" value="1"/>
</dbReference>
<dbReference type="GO" id="GO:0005840">
    <property type="term" value="C:ribosome"/>
    <property type="evidence" value="ECO:0007669"/>
    <property type="project" value="UniProtKB-KW"/>
</dbReference>
<feature type="domain" description="Large ribosomal subunit protein uL30-like ferredoxin-like fold" evidence="2">
    <location>
        <begin position="4"/>
        <end position="53"/>
    </location>
</feature>
<dbReference type="PROSITE" id="PS00634">
    <property type="entry name" value="RIBOSOMAL_L30"/>
    <property type="match status" value="1"/>
</dbReference>
<keyword evidence="3" id="KW-0689">Ribosomal protein</keyword>
<dbReference type="InterPro" id="IPR018038">
    <property type="entry name" value="Ribosomal_uL30_CS"/>
</dbReference>